<feature type="coiled-coil region" evidence="5">
    <location>
        <begin position="1056"/>
        <end position="1090"/>
    </location>
</feature>
<dbReference type="FunFam" id="1.10.10.10:FF:000322">
    <property type="entry name" value="Probable disease resistance protein At1g63360"/>
    <property type="match status" value="2"/>
</dbReference>
<evidence type="ECO:0000256" key="2">
    <source>
        <dbReference type="ARBA" id="ARBA00022737"/>
    </source>
</evidence>
<organism evidence="7 8">
    <name type="scientific">Leersia perrieri</name>
    <dbReference type="NCBI Taxonomy" id="77586"/>
    <lineage>
        <taxon>Eukaryota</taxon>
        <taxon>Viridiplantae</taxon>
        <taxon>Streptophyta</taxon>
        <taxon>Embryophyta</taxon>
        <taxon>Tracheophyta</taxon>
        <taxon>Spermatophyta</taxon>
        <taxon>Magnoliopsida</taxon>
        <taxon>Liliopsida</taxon>
        <taxon>Poales</taxon>
        <taxon>Poaceae</taxon>
        <taxon>BOP clade</taxon>
        <taxon>Oryzoideae</taxon>
        <taxon>Oryzeae</taxon>
        <taxon>Oryzinae</taxon>
        <taxon>Leersia</taxon>
    </lineage>
</organism>
<protein>
    <recommendedName>
        <fullName evidence="6">AAA+ ATPase domain-containing protein</fullName>
    </recommendedName>
</protein>
<keyword evidence="2" id="KW-0677">Repeat</keyword>
<dbReference type="Gramene" id="LPERR01G38770.2">
    <property type="protein sequence ID" value="LPERR01G38770.2"/>
    <property type="gene ID" value="LPERR01G38770"/>
</dbReference>
<dbReference type="Pfam" id="PF00931">
    <property type="entry name" value="NB-ARC"/>
    <property type="match status" value="2"/>
</dbReference>
<dbReference type="GO" id="GO:0005524">
    <property type="term" value="F:ATP binding"/>
    <property type="evidence" value="ECO:0007669"/>
    <property type="project" value="UniProtKB-KW"/>
</dbReference>
<name>A0A0D9VAF6_9ORYZ</name>
<evidence type="ECO:0000313" key="8">
    <source>
        <dbReference type="Proteomes" id="UP000032180"/>
    </source>
</evidence>
<keyword evidence="5" id="KW-0175">Coiled coil</keyword>
<dbReference type="PRINTS" id="PR00364">
    <property type="entry name" value="DISEASERSIST"/>
</dbReference>
<dbReference type="SUPFAM" id="SSF52540">
    <property type="entry name" value="P-loop containing nucleoside triphosphate hydrolases"/>
    <property type="match status" value="2"/>
</dbReference>
<dbReference type="InterPro" id="IPR057135">
    <property type="entry name" value="At4g27190-like_LRR"/>
</dbReference>
<proteinExistence type="inferred from homology"/>
<keyword evidence="3" id="KW-0611">Plant defense</keyword>
<sequence>MAMVRLGHRRRLADGRRVAAEGNHVLSAIANHAAPVPTRRRRMRSAWLPPAAREVTVVVVIADAVFLKVHAVSALSLFPETFPLSKLELSLLSGEKRVNANSKFDILCLVAIEEAIAGSKHCLVRHLIFLLYMHVQMLIDSISSTLASHLWNPMVTRLRYLLEMEENIGKLDCTIKNLEVRKNEIQIRLKNSEGKQEICNPEVTEWLQKVVAMEIEVNEMKNLQRKRKHSLSYRSKYEISMQAAKKLKEAEMLHEKGAFKQVSFEVPPHFVQEMPTIHSTEGTECYLREVLQYLKDDSIGILGIWGMGGVGKTTLLRKINNHFLGVTKENYGFDLIIYAVASTASGIGQLQADIAERIGLFLKPGSSIEIRASFLLSFLRRKKFLLLLDDLWGYLDLIEAGIPYPNGLNKQKVVLATRSESVCGHMGAHKAIFVECLDQERAWRLFKEKATEEVINSDVRIERLAKEIAQECGGLPLALTTLGRAMSTKRTCREWALALSYLKKSLIHEIPNMGSASHIYTRLKLSYDYLQDKQIKECFLCCSLWPQGYAIWKTELVDCWMGMGLIEYDTIEEAYDKGYSIIEYLKNACLLETGYLEDCEVRLHDIIRDMALWISCGCGDQSMKWIVITCSNLRFLSLQQNFQLKVIPPSLFKCILSVTYLDLSWVPIKELPEEIGALVELQHLKLKQTHIRLLPMAIGQLRKLKYLDLSYMDFLEKIPYGVFPNLSMLQVLNLYGSRYAGCELEFYSRYMDYNEFRIEELSCLTRELKALGITIKKVSTLKKLLDIHRNHVRFLGLYKLNGETSLMLTVPESVFILNITDCLELKELSVINKPRSYYDHLMRLEVLTIWDLPRLEKISLSHLQNLRVLTVGKTYQLMDLSCILELPYLEQLDVSCSNKMKQLIHIKNNVNMEVRDERPIQGFQRLRIVQLNSMPSLENFCDSRLDFLSLEYFAVFACPNLKRLPLGHKMIKLKSILGEKTWWDNLKWENERSHLSLFPFFRASETYLAPFRPELDTSVICSPKAFFTKRRPLLHSAVRTLASHLWNPMVTQLRYLIEMEENIGKLDGTIKNLEVRKNEIQIRLKGCEGKQETCNPEVTQWLEKVTAMETEVNEIKNVQRKRKQSFSYWSKFEIGMRAAKKLKEAEVLHEKGTFKEVSFEIPPYFVQEVPTAPSTKGTEFNLREVLQYLKDDSIGILGIWGMGGVGKTTLLRKINNHFLGVTKENYGFDLVIYVMASTASGIGQAQADIAERIGLFLKPGSSTEIRASYLLSFLRRKKFLLLLDDLWDYVDLAEAGIPYPNGLNKQKVVLATRSESICGHMGAHKTVFMECLDQEKAWRLFKEKVTEEVINSDVRIVSLAKEVAEECGGLPLALATLGRAMSTKRTCHEWALALSYLKKSRIHEVPNMGNASHIYTRLKLSYDYLQDKQVKECFLCYSLWPQGYSIWKGELIDCWMGMGLIEYDTIEEAYDKGYSIIEYLKNASLLETGYLEDCEVRVHDIIRDMALWISSGCGDQSMKWIVQAGAGIHNIANRDIEKWRSARKVSLMCNYISEIPQVINCSNLQFLSLQQNFRLKVIPPSLFKSILSVTYLDLSWVPITELPDEIGTLVELQYLKLKQTHIKFLPVAMCQLRKLKYLDLSYMDFLEKIPYGVFSNLPMLQVLNLYGSRYAGCEVEFYSRNHMDCDEFRIEELSCLTGELKALGITIKKMCTLKRLLYIHGIHMRLLGLYKLNGETSLMLTIPESIIVLNIMACSEMKEFSIINKPQCYDDNLVRLEFLTFWDLPRLEKISLGHLQNLRVLTVGKAHQLMDLSCILKLVNLEQLDVSCCNKMKQLVHIKNKTNMGVQDEMPIQGFQRLRILQLHSLPNLGNFCNSILNFPSLEYFDVFACPMLKKLPLGHDLVKLKSIRAEKTWWDNLKWDDKNSALSLLPFFKASETRLVSSRPDLDTSVTSSPKAFFTKRQPDLRSSIRYTSYLKSIFEDEELMGTGK</sequence>
<dbReference type="InterPro" id="IPR050905">
    <property type="entry name" value="Plant_NBS-LRR"/>
</dbReference>
<dbReference type="FunFam" id="1.10.8.430:FF:000003">
    <property type="entry name" value="Probable disease resistance protein At5g66910"/>
    <property type="match status" value="2"/>
</dbReference>
<evidence type="ECO:0000259" key="6">
    <source>
        <dbReference type="SMART" id="SM00382"/>
    </source>
</evidence>
<dbReference type="Proteomes" id="UP000032180">
    <property type="component" value="Chromosome 1"/>
</dbReference>
<keyword evidence="8" id="KW-1185">Reference proteome</keyword>
<dbReference type="Pfam" id="PF23559">
    <property type="entry name" value="WHD_DRP"/>
    <property type="match status" value="2"/>
</dbReference>
<feature type="domain" description="AAA+ ATPase" evidence="6">
    <location>
        <begin position="298"/>
        <end position="447"/>
    </location>
</feature>
<keyword evidence="4" id="KW-0547">Nucleotide-binding</keyword>
<evidence type="ECO:0000256" key="1">
    <source>
        <dbReference type="ARBA" id="ARBA00008894"/>
    </source>
</evidence>
<dbReference type="Gene3D" id="3.40.50.300">
    <property type="entry name" value="P-loop containing nucleotide triphosphate hydrolases"/>
    <property type="match status" value="2"/>
</dbReference>
<reference evidence="7 8" key="1">
    <citation type="submission" date="2012-08" db="EMBL/GenBank/DDBJ databases">
        <title>Oryza genome evolution.</title>
        <authorList>
            <person name="Wing R.A."/>
        </authorList>
    </citation>
    <scope>NUCLEOTIDE SEQUENCE</scope>
</reference>
<reference evidence="7" key="3">
    <citation type="submission" date="2015-04" db="UniProtKB">
        <authorList>
            <consortium name="EnsemblPlants"/>
        </authorList>
    </citation>
    <scope>IDENTIFICATION</scope>
</reference>
<dbReference type="GO" id="GO:0042742">
    <property type="term" value="P:defense response to bacterium"/>
    <property type="evidence" value="ECO:0007669"/>
    <property type="project" value="UniProtKB-ARBA"/>
</dbReference>
<dbReference type="EnsemblPlants" id="LPERR01G38770.2">
    <property type="protein sequence ID" value="LPERR01G38770.2"/>
    <property type="gene ID" value="LPERR01G38770"/>
</dbReference>
<dbReference type="InterPro" id="IPR042197">
    <property type="entry name" value="Apaf_helical"/>
</dbReference>
<dbReference type="PANTHER" id="PTHR33463:SF204">
    <property type="entry name" value="NB-ARC DOMAIN-CONTAINING PROTEIN"/>
    <property type="match status" value="1"/>
</dbReference>
<dbReference type="HOGENOM" id="CLU_240512_0_0_1"/>
<dbReference type="FunFam" id="3.40.50.300:FF:001091">
    <property type="entry name" value="Probable disease resistance protein At1g61300"/>
    <property type="match status" value="2"/>
</dbReference>
<dbReference type="STRING" id="77586.A0A0D9VAF6"/>
<dbReference type="InterPro" id="IPR003593">
    <property type="entry name" value="AAA+_ATPase"/>
</dbReference>
<feature type="domain" description="AAA+ ATPase" evidence="6">
    <location>
        <begin position="1193"/>
        <end position="1355"/>
    </location>
</feature>
<dbReference type="InterPro" id="IPR058922">
    <property type="entry name" value="WHD_DRP"/>
</dbReference>
<dbReference type="InterPro" id="IPR027417">
    <property type="entry name" value="P-loop_NTPase"/>
</dbReference>
<evidence type="ECO:0000256" key="3">
    <source>
        <dbReference type="ARBA" id="ARBA00022821"/>
    </source>
</evidence>
<dbReference type="InterPro" id="IPR036388">
    <property type="entry name" value="WH-like_DNA-bd_sf"/>
</dbReference>
<dbReference type="Gene3D" id="1.10.8.430">
    <property type="entry name" value="Helical domain of apoptotic protease-activating factors"/>
    <property type="match status" value="2"/>
</dbReference>
<reference evidence="8" key="2">
    <citation type="submission" date="2013-12" db="EMBL/GenBank/DDBJ databases">
        <authorList>
            <person name="Yu Y."/>
            <person name="Lee S."/>
            <person name="de Baynast K."/>
            <person name="Wissotski M."/>
            <person name="Liu L."/>
            <person name="Talag J."/>
            <person name="Goicoechea J."/>
            <person name="Angelova A."/>
            <person name="Jetty R."/>
            <person name="Kudrna D."/>
            <person name="Golser W."/>
            <person name="Rivera L."/>
            <person name="Zhang J."/>
            <person name="Wing R."/>
        </authorList>
    </citation>
    <scope>NUCLEOTIDE SEQUENCE</scope>
</reference>
<accession>A0A0D9VAF6</accession>
<evidence type="ECO:0000313" key="7">
    <source>
        <dbReference type="EnsemblPlants" id="LPERR01G38770.2"/>
    </source>
</evidence>
<dbReference type="InterPro" id="IPR032675">
    <property type="entry name" value="LRR_dom_sf"/>
</dbReference>
<feature type="coiled-coil region" evidence="5">
    <location>
        <begin position="161"/>
        <end position="195"/>
    </location>
</feature>
<dbReference type="Pfam" id="PF23598">
    <property type="entry name" value="LRR_14"/>
    <property type="match status" value="2"/>
</dbReference>
<dbReference type="SUPFAM" id="SSF52058">
    <property type="entry name" value="L domain-like"/>
    <property type="match status" value="2"/>
</dbReference>
<dbReference type="Gene3D" id="3.80.10.10">
    <property type="entry name" value="Ribonuclease Inhibitor"/>
    <property type="match status" value="4"/>
</dbReference>
<dbReference type="GO" id="GO:0002758">
    <property type="term" value="P:innate immune response-activating signaling pathway"/>
    <property type="evidence" value="ECO:0007669"/>
    <property type="project" value="UniProtKB-ARBA"/>
</dbReference>
<dbReference type="InterPro" id="IPR055414">
    <property type="entry name" value="LRR_R13L4/SHOC2-like"/>
</dbReference>
<dbReference type="InterPro" id="IPR002182">
    <property type="entry name" value="NB-ARC"/>
</dbReference>
<comment type="similarity">
    <text evidence="1">Belongs to the disease resistance NB-LRR family.</text>
</comment>
<dbReference type="eggNOG" id="KOG4658">
    <property type="taxonomic scope" value="Eukaryota"/>
</dbReference>
<evidence type="ECO:0000256" key="5">
    <source>
        <dbReference type="SAM" id="Coils"/>
    </source>
</evidence>
<evidence type="ECO:0000256" key="4">
    <source>
        <dbReference type="ARBA" id="ARBA00022840"/>
    </source>
</evidence>
<dbReference type="PANTHER" id="PTHR33463">
    <property type="entry name" value="NB-ARC DOMAIN-CONTAINING PROTEIN-RELATED"/>
    <property type="match status" value="1"/>
</dbReference>
<dbReference type="GO" id="GO:0009626">
    <property type="term" value="P:plant-type hypersensitive response"/>
    <property type="evidence" value="ECO:0007669"/>
    <property type="project" value="UniProtKB-ARBA"/>
</dbReference>
<dbReference type="SMART" id="SM00382">
    <property type="entry name" value="AAA"/>
    <property type="match status" value="2"/>
</dbReference>
<keyword evidence="4" id="KW-0067">ATP-binding</keyword>
<dbReference type="GO" id="GO:0043531">
    <property type="term" value="F:ADP binding"/>
    <property type="evidence" value="ECO:0007669"/>
    <property type="project" value="InterPro"/>
</dbReference>
<dbReference type="Pfam" id="PF23247">
    <property type="entry name" value="LRR_RPS2"/>
    <property type="match status" value="1"/>
</dbReference>
<dbReference type="Gene3D" id="1.10.10.10">
    <property type="entry name" value="Winged helix-like DNA-binding domain superfamily/Winged helix DNA-binding domain"/>
    <property type="match status" value="2"/>
</dbReference>